<gene>
    <name evidence="14" type="ORF">QBC35DRAFT_502740</name>
</gene>
<dbReference type="Proteomes" id="UP001302126">
    <property type="component" value="Unassembled WGS sequence"/>
</dbReference>
<organism evidence="14 15">
    <name type="scientific">Podospora australis</name>
    <dbReference type="NCBI Taxonomy" id="1536484"/>
    <lineage>
        <taxon>Eukaryota</taxon>
        <taxon>Fungi</taxon>
        <taxon>Dikarya</taxon>
        <taxon>Ascomycota</taxon>
        <taxon>Pezizomycotina</taxon>
        <taxon>Sordariomycetes</taxon>
        <taxon>Sordariomycetidae</taxon>
        <taxon>Sordariales</taxon>
        <taxon>Podosporaceae</taxon>
        <taxon>Podospora</taxon>
    </lineage>
</organism>
<feature type="transmembrane region" description="Helical" evidence="13">
    <location>
        <begin position="6"/>
        <end position="26"/>
    </location>
</feature>
<keyword evidence="6 12" id="KW-0479">Metal-binding</keyword>
<dbReference type="InterPro" id="IPR002403">
    <property type="entry name" value="Cyt_P450_E_grp-IV"/>
</dbReference>
<evidence type="ECO:0000256" key="5">
    <source>
        <dbReference type="ARBA" id="ARBA00022692"/>
    </source>
</evidence>
<feature type="transmembrane region" description="Helical" evidence="13">
    <location>
        <begin position="71"/>
        <end position="93"/>
    </location>
</feature>
<dbReference type="GO" id="GO:0004497">
    <property type="term" value="F:monooxygenase activity"/>
    <property type="evidence" value="ECO:0007669"/>
    <property type="project" value="UniProtKB-KW"/>
</dbReference>
<evidence type="ECO:0000256" key="8">
    <source>
        <dbReference type="ARBA" id="ARBA00023002"/>
    </source>
</evidence>
<dbReference type="InterPro" id="IPR001128">
    <property type="entry name" value="Cyt_P450"/>
</dbReference>
<reference evidence="14" key="2">
    <citation type="submission" date="2023-05" db="EMBL/GenBank/DDBJ databases">
        <authorList>
            <consortium name="Lawrence Berkeley National Laboratory"/>
            <person name="Steindorff A."/>
            <person name="Hensen N."/>
            <person name="Bonometti L."/>
            <person name="Westerberg I."/>
            <person name="Brannstrom I.O."/>
            <person name="Guillou S."/>
            <person name="Cros-Aarteil S."/>
            <person name="Calhoun S."/>
            <person name="Haridas S."/>
            <person name="Kuo A."/>
            <person name="Mondo S."/>
            <person name="Pangilinan J."/>
            <person name="Riley R."/>
            <person name="Labutti K."/>
            <person name="Andreopoulos B."/>
            <person name="Lipzen A."/>
            <person name="Chen C."/>
            <person name="Yanf M."/>
            <person name="Daum C."/>
            <person name="Ng V."/>
            <person name="Clum A."/>
            <person name="Ohm R."/>
            <person name="Martin F."/>
            <person name="Silar P."/>
            <person name="Natvig D."/>
            <person name="Lalanne C."/>
            <person name="Gautier V."/>
            <person name="Ament-Velasquez S.L."/>
            <person name="Kruys A."/>
            <person name="Hutchinson M.I."/>
            <person name="Powell A.J."/>
            <person name="Barry K."/>
            <person name="Miller A.N."/>
            <person name="Grigoriev I.V."/>
            <person name="Debuchy R."/>
            <person name="Gladieux P."/>
            <person name="Thoren M.H."/>
            <person name="Johannesson H."/>
        </authorList>
    </citation>
    <scope>NUCLEOTIDE SEQUENCE</scope>
    <source>
        <strain evidence="14">PSN309</strain>
    </source>
</reference>
<proteinExistence type="inferred from homology"/>
<reference evidence="14" key="1">
    <citation type="journal article" date="2023" name="Mol. Phylogenet. Evol.">
        <title>Genome-scale phylogeny and comparative genomics of the fungal order Sordariales.</title>
        <authorList>
            <person name="Hensen N."/>
            <person name="Bonometti L."/>
            <person name="Westerberg I."/>
            <person name="Brannstrom I.O."/>
            <person name="Guillou S."/>
            <person name="Cros-Aarteil S."/>
            <person name="Calhoun S."/>
            <person name="Haridas S."/>
            <person name="Kuo A."/>
            <person name="Mondo S."/>
            <person name="Pangilinan J."/>
            <person name="Riley R."/>
            <person name="LaButti K."/>
            <person name="Andreopoulos B."/>
            <person name="Lipzen A."/>
            <person name="Chen C."/>
            <person name="Yan M."/>
            <person name="Daum C."/>
            <person name="Ng V."/>
            <person name="Clum A."/>
            <person name="Steindorff A."/>
            <person name="Ohm R.A."/>
            <person name="Martin F."/>
            <person name="Silar P."/>
            <person name="Natvig D.O."/>
            <person name="Lalanne C."/>
            <person name="Gautier V."/>
            <person name="Ament-Velasquez S.L."/>
            <person name="Kruys A."/>
            <person name="Hutchinson M.I."/>
            <person name="Powell A.J."/>
            <person name="Barry K."/>
            <person name="Miller A.N."/>
            <person name="Grigoriev I.V."/>
            <person name="Debuchy R."/>
            <person name="Gladieux P."/>
            <person name="Hiltunen Thoren M."/>
            <person name="Johannesson H."/>
        </authorList>
    </citation>
    <scope>NUCLEOTIDE SEQUENCE</scope>
    <source>
        <strain evidence="14">PSN309</strain>
    </source>
</reference>
<dbReference type="GO" id="GO:0016705">
    <property type="term" value="F:oxidoreductase activity, acting on paired donors, with incorporation or reduction of molecular oxygen"/>
    <property type="evidence" value="ECO:0007669"/>
    <property type="project" value="InterPro"/>
</dbReference>
<accession>A0AAN6WQ26</accession>
<keyword evidence="8" id="KW-0560">Oxidoreductase</keyword>
<keyword evidence="7 13" id="KW-1133">Transmembrane helix</keyword>
<dbReference type="Gene3D" id="1.10.630.10">
    <property type="entry name" value="Cytochrome P450"/>
    <property type="match status" value="1"/>
</dbReference>
<dbReference type="GO" id="GO:0005506">
    <property type="term" value="F:iron ion binding"/>
    <property type="evidence" value="ECO:0007669"/>
    <property type="project" value="InterPro"/>
</dbReference>
<keyword evidence="10" id="KW-0503">Monooxygenase</keyword>
<evidence type="ECO:0000256" key="11">
    <source>
        <dbReference type="ARBA" id="ARBA00023136"/>
    </source>
</evidence>
<evidence type="ECO:0000256" key="2">
    <source>
        <dbReference type="ARBA" id="ARBA00004370"/>
    </source>
</evidence>
<keyword evidence="11 13" id="KW-0472">Membrane</keyword>
<name>A0AAN6WQ26_9PEZI</name>
<comment type="cofactor">
    <cofactor evidence="1 12">
        <name>heme</name>
        <dbReference type="ChEBI" id="CHEBI:30413"/>
    </cofactor>
</comment>
<dbReference type="CDD" id="cd11061">
    <property type="entry name" value="CYP67-like"/>
    <property type="match status" value="1"/>
</dbReference>
<evidence type="ECO:0000256" key="9">
    <source>
        <dbReference type="ARBA" id="ARBA00023004"/>
    </source>
</evidence>
<evidence type="ECO:0000256" key="1">
    <source>
        <dbReference type="ARBA" id="ARBA00001971"/>
    </source>
</evidence>
<evidence type="ECO:0000256" key="10">
    <source>
        <dbReference type="ARBA" id="ARBA00023033"/>
    </source>
</evidence>
<dbReference type="Pfam" id="PF00067">
    <property type="entry name" value="p450"/>
    <property type="match status" value="1"/>
</dbReference>
<dbReference type="PANTHER" id="PTHR24305">
    <property type="entry name" value="CYTOCHROME P450"/>
    <property type="match status" value="1"/>
</dbReference>
<dbReference type="PRINTS" id="PR00465">
    <property type="entry name" value="EP450IV"/>
</dbReference>
<dbReference type="AlphaFoldDB" id="A0AAN6WQ26"/>
<sequence length="554" mass="63127">MVSNVAAYSSLVGVALGLIAHHGFFIHGEWHVQAPEIFVSHIFIPLFFAAGTVLSRYGFESSILPGTVFSAGLLASICYLVTLSTSILVYRVFFHELTKQGFQGPFYLRTSKIWHVWKCRTSKNHLFLDKIHKQYGDFVRTGPQEITVFHPDVFLATDGPKTECGKSDWYDLLFPESSLLTTRNRAVHDERRKDWKTCFSPPALAEHFQKSIKHVSNLDKLLSASVTKQQPVAMRNLCYWLGFDMMGDFVMNSSFGMLETQEWHHMVVRLQKALGLLGPVSPAPWLIQLAFRVFPRVWRIKDWFEMTAWSHVQIDARLKAGWEKQPTPDLVHYLLETKVPEGHKRTQEDLLKMRGDSLNAIVAGSEPIPVVLLGLFAELAQKPEHIDLIYEELRDADITDTKVLNALPHMNAAIQEALRLYTVLPTAGPRKAGPNGVTVAGVFIPPNTTIINPRYSIHRREDCFERANEFIPERWTTRREMVRNMAAYSPWGTAHHSCIARVMAIDALRITCAWIIKKYRFRLAPGESGRRVLEDMIDQLAPNPGHLSLVFEFR</sequence>
<dbReference type="SUPFAM" id="SSF48264">
    <property type="entry name" value="Cytochrome P450"/>
    <property type="match status" value="1"/>
</dbReference>
<comment type="similarity">
    <text evidence="3">Belongs to the cytochrome P450 family.</text>
</comment>
<comment type="caution">
    <text evidence="14">The sequence shown here is derived from an EMBL/GenBank/DDBJ whole genome shotgun (WGS) entry which is preliminary data.</text>
</comment>
<evidence type="ECO:0000313" key="14">
    <source>
        <dbReference type="EMBL" id="KAK4185891.1"/>
    </source>
</evidence>
<dbReference type="GO" id="GO:0016020">
    <property type="term" value="C:membrane"/>
    <property type="evidence" value="ECO:0007669"/>
    <property type="project" value="UniProtKB-SubCell"/>
</dbReference>
<feature type="binding site" description="axial binding residue" evidence="12">
    <location>
        <position position="498"/>
    </location>
    <ligand>
        <name>heme</name>
        <dbReference type="ChEBI" id="CHEBI:30413"/>
    </ligand>
    <ligandPart>
        <name>Fe</name>
        <dbReference type="ChEBI" id="CHEBI:18248"/>
    </ligandPart>
</feature>
<dbReference type="PANTHER" id="PTHR24305:SF112">
    <property type="entry name" value="L-ORNITHINE-N5-MONOOXYGENASE (EUROFUNG)"/>
    <property type="match status" value="1"/>
</dbReference>
<evidence type="ECO:0000256" key="12">
    <source>
        <dbReference type="PIRSR" id="PIRSR602403-1"/>
    </source>
</evidence>
<evidence type="ECO:0000256" key="7">
    <source>
        <dbReference type="ARBA" id="ARBA00022989"/>
    </source>
</evidence>
<feature type="transmembrane region" description="Helical" evidence="13">
    <location>
        <begin position="38"/>
        <end position="59"/>
    </location>
</feature>
<keyword evidence="9 12" id="KW-0408">Iron</keyword>
<evidence type="ECO:0000256" key="4">
    <source>
        <dbReference type="ARBA" id="ARBA00022617"/>
    </source>
</evidence>
<keyword evidence="5 13" id="KW-0812">Transmembrane</keyword>
<keyword evidence="15" id="KW-1185">Reference proteome</keyword>
<dbReference type="InterPro" id="IPR036396">
    <property type="entry name" value="Cyt_P450_sf"/>
</dbReference>
<dbReference type="InterPro" id="IPR050121">
    <property type="entry name" value="Cytochrome_P450_monoxygenase"/>
</dbReference>
<evidence type="ECO:0000256" key="13">
    <source>
        <dbReference type="SAM" id="Phobius"/>
    </source>
</evidence>
<protein>
    <submittedName>
        <fullName evidence="14">Cytochrome P450</fullName>
    </submittedName>
</protein>
<dbReference type="GO" id="GO:0020037">
    <property type="term" value="F:heme binding"/>
    <property type="evidence" value="ECO:0007669"/>
    <property type="project" value="InterPro"/>
</dbReference>
<comment type="subcellular location">
    <subcellularLocation>
        <location evidence="2">Membrane</location>
    </subcellularLocation>
</comment>
<evidence type="ECO:0000256" key="6">
    <source>
        <dbReference type="ARBA" id="ARBA00022723"/>
    </source>
</evidence>
<dbReference type="EMBL" id="MU864437">
    <property type="protein sequence ID" value="KAK4185891.1"/>
    <property type="molecule type" value="Genomic_DNA"/>
</dbReference>
<keyword evidence="4 12" id="KW-0349">Heme</keyword>
<evidence type="ECO:0000256" key="3">
    <source>
        <dbReference type="ARBA" id="ARBA00010617"/>
    </source>
</evidence>
<evidence type="ECO:0000313" key="15">
    <source>
        <dbReference type="Proteomes" id="UP001302126"/>
    </source>
</evidence>